<evidence type="ECO:0000256" key="1">
    <source>
        <dbReference type="SAM" id="MobiDB-lite"/>
    </source>
</evidence>
<accession>A0AA51ML48</accession>
<evidence type="ECO:0000259" key="3">
    <source>
        <dbReference type="Pfam" id="PF20229"/>
    </source>
</evidence>
<proteinExistence type="predicted"/>
<keyword evidence="6" id="KW-1185">Reference proteome</keyword>
<name>A0AA51ML48_9GAMM</name>
<evidence type="ECO:0000313" key="5">
    <source>
        <dbReference type="EMBL" id="WML85016.1"/>
    </source>
</evidence>
<dbReference type="AlphaFoldDB" id="A0AA51ML48"/>
<dbReference type="Proteomes" id="UP001223336">
    <property type="component" value="Unassembled WGS sequence"/>
</dbReference>
<gene>
    <name evidence="4" type="ORF">RCC75_12530</name>
    <name evidence="5" type="ORF">RCG00_11935</name>
</gene>
<dbReference type="InterPro" id="IPR018634">
    <property type="entry name" value="ChrB_C"/>
</dbReference>
<organism evidence="5">
    <name type="scientific">Thiothrix subterranea</name>
    <dbReference type="NCBI Taxonomy" id="2735563"/>
    <lineage>
        <taxon>Bacteria</taxon>
        <taxon>Pseudomonadati</taxon>
        <taxon>Pseudomonadota</taxon>
        <taxon>Gammaproteobacteria</taxon>
        <taxon>Thiotrichales</taxon>
        <taxon>Thiotrichaceae</taxon>
        <taxon>Thiothrix</taxon>
    </lineage>
</organism>
<dbReference type="InterPro" id="IPR046858">
    <property type="entry name" value="ChrB_N"/>
</dbReference>
<dbReference type="EMBL" id="JAVFKN010000016">
    <property type="protein sequence ID" value="MDQ5769362.1"/>
    <property type="molecule type" value="Genomic_DNA"/>
</dbReference>
<dbReference type="Pfam" id="PF20229">
    <property type="entry name" value="ChrB_N"/>
    <property type="match status" value="1"/>
</dbReference>
<dbReference type="Proteomes" id="UP001229862">
    <property type="component" value="Chromosome"/>
</dbReference>
<feature type="domain" description="ChrB C-terminal" evidence="2">
    <location>
        <begin position="177"/>
        <end position="304"/>
    </location>
</feature>
<sequence length="312" mass="34556">MNWLLLIISLPTENATARMRIWRALKTLGCASLRDGVWLLPSRPDTHARFDGIAEDTHKSGGEAWVLALQADAQQADSFPALFDRSAEYTAWLEELAQFDPLAADIASTRKQLKGLGKRLAAITDTDYFPHPLQTTARERLHTAESAVRGRTVSAEPTSQQGEPERLDKANFQGKSWATRRDLWVDRLASAWLIHRFIDPQAQFLWLDDTAVCPADALGFDFDGARFSHIGRYVTFETLLHSFGLAQDVGLQRLAHLVHTLDVGGNAPEAAGFAVLLKGLKHRSPNDDVLLAEGGQLLDDLYCAFSLPEDSL</sequence>
<feature type="domain" description="ChrB N-terminal" evidence="3">
    <location>
        <begin position="18"/>
        <end position="103"/>
    </location>
</feature>
<reference evidence="5 6" key="1">
    <citation type="submission" date="2023-08" db="EMBL/GenBank/DDBJ databases">
        <title>New molecular markers tilS and rpoB for phylogenetic and monitoring studies of the genus Thiothrix biodiversity.</title>
        <authorList>
            <person name="Ravin N.V."/>
            <person name="Smolyakov D."/>
            <person name="Markov N.D."/>
            <person name="Beletsky A.V."/>
            <person name="Mardanov A.V."/>
            <person name="Rudenko T.S."/>
            <person name="Grabovich M.Y."/>
        </authorList>
    </citation>
    <scope>NUCLEOTIDE SEQUENCE</scope>
    <source>
        <strain evidence="5">DNT52</strain>
        <strain evidence="4 6">H33</strain>
    </source>
</reference>
<dbReference type="EMBL" id="CP133217">
    <property type="protein sequence ID" value="WML85016.1"/>
    <property type="molecule type" value="Genomic_DNA"/>
</dbReference>
<feature type="region of interest" description="Disordered" evidence="1">
    <location>
        <begin position="145"/>
        <end position="167"/>
    </location>
</feature>
<protein>
    <submittedName>
        <fullName evidence="5">Chromate resistance protein</fullName>
    </submittedName>
</protein>
<dbReference type="RefSeq" id="WP_308135247.1">
    <property type="nucleotide sequence ID" value="NZ_CP133217.1"/>
</dbReference>
<evidence type="ECO:0000313" key="4">
    <source>
        <dbReference type="EMBL" id="MDQ5769362.1"/>
    </source>
</evidence>
<evidence type="ECO:0000259" key="2">
    <source>
        <dbReference type="Pfam" id="PF09828"/>
    </source>
</evidence>
<evidence type="ECO:0000313" key="6">
    <source>
        <dbReference type="Proteomes" id="UP001223336"/>
    </source>
</evidence>
<dbReference type="Pfam" id="PF09828">
    <property type="entry name" value="ChrB_C"/>
    <property type="match status" value="1"/>
</dbReference>